<name>A0A4S8K9U6_MUSBA</name>
<sequence length="123" mass="13076">MEWPIESVDGDMTPTSAPQSQSFSHLQDKMEDGDIVHRRKRGINHEVLLPLLTRRTKSGGTEQKEGVGGAKCFCLVGRLTSRLFRSRPLSSGAVSASAAHVSEEGGVVVGGASSCSPCRGHTN</sequence>
<comment type="caution">
    <text evidence="2">The sequence shown here is derived from an EMBL/GenBank/DDBJ whole genome shotgun (WGS) entry which is preliminary data.</text>
</comment>
<feature type="region of interest" description="Disordered" evidence="1">
    <location>
        <begin position="1"/>
        <end position="29"/>
    </location>
</feature>
<evidence type="ECO:0000313" key="3">
    <source>
        <dbReference type="Proteomes" id="UP000317650"/>
    </source>
</evidence>
<gene>
    <name evidence="2" type="ORF">C4D60_Mb04t05450</name>
</gene>
<dbReference type="AlphaFoldDB" id="A0A4S8K9U6"/>
<protein>
    <submittedName>
        <fullName evidence="2">Uncharacterized protein</fullName>
    </submittedName>
</protein>
<accession>A0A4S8K9U6</accession>
<dbReference type="EMBL" id="PYDT01000001">
    <property type="protein sequence ID" value="THU71812.1"/>
    <property type="molecule type" value="Genomic_DNA"/>
</dbReference>
<dbReference type="Proteomes" id="UP000317650">
    <property type="component" value="Chromosome 4"/>
</dbReference>
<keyword evidence="3" id="KW-1185">Reference proteome</keyword>
<evidence type="ECO:0000313" key="2">
    <source>
        <dbReference type="EMBL" id="THU71812.1"/>
    </source>
</evidence>
<proteinExistence type="predicted"/>
<reference evidence="2 3" key="1">
    <citation type="journal article" date="2019" name="Nat. Plants">
        <title>Genome sequencing of Musa balbisiana reveals subgenome evolution and function divergence in polyploid bananas.</title>
        <authorList>
            <person name="Yao X."/>
        </authorList>
    </citation>
    <scope>NUCLEOTIDE SEQUENCE [LARGE SCALE GENOMIC DNA]</scope>
    <source>
        <strain evidence="3">cv. DH-PKW</strain>
        <tissue evidence="2">Leaves</tissue>
    </source>
</reference>
<feature type="compositionally biased region" description="Polar residues" evidence="1">
    <location>
        <begin position="13"/>
        <end position="25"/>
    </location>
</feature>
<organism evidence="2 3">
    <name type="scientific">Musa balbisiana</name>
    <name type="common">Banana</name>
    <dbReference type="NCBI Taxonomy" id="52838"/>
    <lineage>
        <taxon>Eukaryota</taxon>
        <taxon>Viridiplantae</taxon>
        <taxon>Streptophyta</taxon>
        <taxon>Embryophyta</taxon>
        <taxon>Tracheophyta</taxon>
        <taxon>Spermatophyta</taxon>
        <taxon>Magnoliopsida</taxon>
        <taxon>Liliopsida</taxon>
        <taxon>Zingiberales</taxon>
        <taxon>Musaceae</taxon>
        <taxon>Musa</taxon>
    </lineage>
</organism>
<evidence type="ECO:0000256" key="1">
    <source>
        <dbReference type="SAM" id="MobiDB-lite"/>
    </source>
</evidence>